<dbReference type="SUPFAM" id="SSF51182">
    <property type="entry name" value="RmlC-like cupins"/>
    <property type="match status" value="1"/>
</dbReference>
<sequence>MKYNEATANRPEGSRLLDASQLYISIPEHIAKIKEEKAWEKNDRNAITVFKNGEVTITVMLLKGGATLLPQEVDALVTAQVVEGMISFESTQGKKNMTKGNIVVLHSSQPFNATAIEETILLLTVFHTESGVQTSLL</sequence>
<name>A0A931GZA4_9BACT</name>
<evidence type="ECO:0000313" key="2">
    <source>
        <dbReference type="Proteomes" id="UP000628448"/>
    </source>
</evidence>
<accession>A0A931GZA4</accession>
<comment type="caution">
    <text evidence="1">The sequence shown here is derived from an EMBL/GenBank/DDBJ whole genome shotgun (WGS) entry which is preliminary data.</text>
</comment>
<keyword evidence="2" id="KW-1185">Reference proteome</keyword>
<organism evidence="1 2">
    <name type="scientific">Panacibacter microcysteis</name>
    <dbReference type="NCBI Taxonomy" id="2793269"/>
    <lineage>
        <taxon>Bacteria</taxon>
        <taxon>Pseudomonadati</taxon>
        <taxon>Bacteroidota</taxon>
        <taxon>Chitinophagia</taxon>
        <taxon>Chitinophagales</taxon>
        <taxon>Chitinophagaceae</taxon>
        <taxon>Panacibacter</taxon>
    </lineage>
</organism>
<protein>
    <submittedName>
        <fullName evidence="1">Uncharacterized protein</fullName>
    </submittedName>
</protein>
<proteinExistence type="predicted"/>
<dbReference type="InterPro" id="IPR011051">
    <property type="entry name" value="RmlC_Cupin_sf"/>
</dbReference>
<dbReference type="RefSeq" id="WP_196992159.1">
    <property type="nucleotide sequence ID" value="NZ_JADWYR010000002.1"/>
</dbReference>
<evidence type="ECO:0000313" key="1">
    <source>
        <dbReference type="EMBL" id="MBG9378103.1"/>
    </source>
</evidence>
<dbReference type="Proteomes" id="UP000628448">
    <property type="component" value="Unassembled WGS sequence"/>
</dbReference>
<dbReference type="Gene3D" id="2.60.120.10">
    <property type="entry name" value="Jelly Rolls"/>
    <property type="match status" value="1"/>
</dbReference>
<dbReference type="InterPro" id="IPR014710">
    <property type="entry name" value="RmlC-like_jellyroll"/>
</dbReference>
<dbReference type="EMBL" id="JADWYR010000002">
    <property type="protein sequence ID" value="MBG9378103.1"/>
    <property type="molecule type" value="Genomic_DNA"/>
</dbReference>
<gene>
    <name evidence="1" type="ORF">I5907_17835</name>
</gene>
<reference evidence="1" key="1">
    <citation type="submission" date="2020-11" db="EMBL/GenBank/DDBJ databases">
        <title>Bacterial whole genome sequence for Panacibacter sp. DH6.</title>
        <authorList>
            <person name="Le V."/>
            <person name="Ko S."/>
            <person name="Ahn C.-Y."/>
            <person name="Oh H.-M."/>
        </authorList>
    </citation>
    <scope>NUCLEOTIDE SEQUENCE</scope>
    <source>
        <strain evidence="1">DH6</strain>
    </source>
</reference>
<dbReference type="AlphaFoldDB" id="A0A931GZA4"/>